<dbReference type="InterPro" id="IPR016193">
    <property type="entry name" value="Cytidine_deaminase-like"/>
</dbReference>
<reference evidence="2 3" key="1">
    <citation type="journal article" date="2016" name="Nat. Commun.">
        <title>Thousands of microbial genomes shed light on interconnected biogeochemical processes in an aquifer system.</title>
        <authorList>
            <person name="Anantharaman K."/>
            <person name="Brown C.T."/>
            <person name="Hug L.A."/>
            <person name="Sharon I."/>
            <person name="Castelle C.J."/>
            <person name="Probst A.J."/>
            <person name="Thomas B.C."/>
            <person name="Singh A."/>
            <person name="Wilkins M.J."/>
            <person name="Karaoz U."/>
            <person name="Brodie E.L."/>
            <person name="Williams K.H."/>
            <person name="Hubbard S.S."/>
            <person name="Banfield J.F."/>
        </authorList>
    </citation>
    <scope>NUCLEOTIDE SEQUENCE [LARGE SCALE GENOMIC DNA]</scope>
</reference>
<dbReference type="AlphaFoldDB" id="A0A1G2SEA8"/>
<dbReference type="STRING" id="1802727.A2937_04155"/>
<proteinExistence type="predicted"/>
<gene>
    <name evidence="2" type="ORF">A2937_04155</name>
</gene>
<name>A0A1G2SEA8_9BACT</name>
<dbReference type="InterPro" id="IPR002125">
    <property type="entry name" value="CMP_dCMP_dom"/>
</dbReference>
<dbReference type="EMBL" id="MHUW01000019">
    <property type="protein sequence ID" value="OHA83315.1"/>
    <property type="molecule type" value="Genomic_DNA"/>
</dbReference>
<evidence type="ECO:0000259" key="1">
    <source>
        <dbReference type="PROSITE" id="PS51747"/>
    </source>
</evidence>
<dbReference type="SUPFAM" id="SSF53927">
    <property type="entry name" value="Cytidine deaminase-like"/>
    <property type="match status" value="1"/>
</dbReference>
<dbReference type="Pfam" id="PF00383">
    <property type="entry name" value="dCMP_cyt_deam_1"/>
    <property type="match status" value="1"/>
</dbReference>
<dbReference type="Proteomes" id="UP000177987">
    <property type="component" value="Unassembled WGS sequence"/>
</dbReference>
<sequence>MEYLTGQQEKDAIGWMRRAARVAEKALCLETKCGTVIVCDGEIIGEGYNAPPLDKKEGRICGNEPGPSSCVHAEWRAIMGALKSNPEKIQGSRLYFVRVDENGNIKKSGKPYCTVCSRLALDAGIATFALWHEEGIIEYPTDEYNKLSYQSSL</sequence>
<dbReference type="GO" id="GO:0003824">
    <property type="term" value="F:catalytic activity"/>
    <property type="evidence" value="ECO:0007669"/>
    <property type="project" value="InterPro"/>
</dbReference>
<evidence type="ECO:0000313" key="3">
    <source>
        <dbReference type="Proteomes" id="UP000177987"/>
    </source>
</evidence>
<feature type="domain" description="CMP/dCMP-type deaminase" evidence="1">
    <location>
        <begin position="10"/>
        <end position="152"/>
    </location>
</feature>
<dbReference type="Gene3D" id="3.40.140.10">
    <property type="entry name" value="Cytidine Deaminase, domain 2"/>
    <property type="match status" value="1"/>
</dbReference>
<protein>
    <recommendedName>
        <fullName evidence="1">CMP/dCMP-type deaminase domain-containing protein</fullName>
    </recommendedName>
</protein>
<comment type="caution">
    <text evidence="2">The sequence shown here is derived from an EMBL/GenBank/DDBJ whole genome shotgun (WGS) entry which is preliminary data.</text>
</comment>
<organism evidence="2 3">
    <name type="scientific">Candidatus Yonathbacteria bacterium RIFCSPLOWO2_01_FULL_47_33b</name>
    <dbReference type="NCBI Taxonomy" id="1802727"/>
    <lineage>
        <taxon>Bacteria</taxon>
        <taxon>Candidatus Yonathiibacteriota</taxon>
    </lineage>
</organism>
<accession>A0A1G2SEA8</accession>
<evidence type="ECO:0000313" key="2">
    <source>
        <dbReference type="EMBL" id="OHA83315.1"/>
    </source>
</evidence>
<dbReference type="PROSITE" id="PS51747">
    <property type="entry name" value="CYT_DCMP_DEAMINASES_2"/>
    <property type="match status" value="1"/>
</dbReference>